<evidence type="ECO:0000256" key="4">
    <source>
        <dbReference type="ARBA" id="ARBA00009524"/>
    </source>
</evidence>
<evidence type="ECO:0000256" key="9">
    <source>
        <dbReference type="ARBA" id="ARBA00022958"/>
    </source>
</evidence>
<evidence type="ECO:0000256" key="3">
    <source>
        <dbReference type="ARBA" id="ARBA00006001"/>
    </source>
</evidence>
<keyword evidence="6 17" id="KW-0547">Nucleotide-binding</keyword>
<comment type="cofactor">
    <cofactor evidence="17">
        <name>Mg(2+)</name>
        <dbReference type="ChEBI" id="CHEBI:18420"/>
    </cofactor>
</comment>
<evidence type="ECO:0000256" key="11">
    <source>
        <dbReference type="ARBA" id="ARBA00023235"/>
    </source>
</evidence>
<dbReference type="EC" id="4.2.1.136" evidence="19"/>
<evidence type="ECO:0000256" key="10">
    <source>
        <dbReference type="ARBA" id="ARBA00023027"/>
    </source>
</evidence>
<comment type="similarity">
    <text evidence="18">Belongs to the NnrE/AIBP family.</text>
</comment>
<proteinExistence type="inferred from homology"/>
<keyword evidence="11 18" id="KW-0413">Isomerase</keyword>
<feature type="domain" description="YjeF C-terminal" evidence="21">
    <location>
        <begin position="221"/>
        <end position="500"/>
    </location>
</feature>
<evidence type="ECO:0000256" key="2">
    <source>
        <dbReference type="ARBA" id="ARBA00000909"/>
    </source>
</evidence>
<dbReference type="InterPro" id="IPR000631">
    <property type="entry name" value="CARKD"/>
</dbReference>
<evidence type="ECO:0000256" key="17">
    <source>
        <dbReference type="HAMAP-Rule" id="MF_01965"/>
    </source>
</evidence>
<evidence type="ECO:0000256" key="13">
    <source>
        <dbReference type="ARBA" id="ARBA00023268"/>
    </source>
</evidence>
<evidence type="ECO:0000256" key="16">
    <source>
        <dbReference type="ARBA" id="ARBA00049209"/>
    </source>
</evidence>
<dbReference type="GO" id="GO:0046872">
    <property type="term" value="F:metal ion binding"/>
    <property type="evidence" value="ECO:0007669"/>
    <property type="project" value="UniProtKB-UniRule"/>
</dbReference>
<feature type="binding site" evidence="18">
    <location>
        <position position="154"/>
    </location>
    <ligand>
        <name>(6S)-NADPHX</name>
        <dbReference type="ChEBI" id="CHEBI:64076"/>
    </ligand>
</feature>
<dbReference type="HAMAP" id="MF_01966">
    <property type="entry name" value="NADHX_epimerase"/>
    <property type="match status" value="1"/>
</dbReference>
<dbReference type="NCBIfam" id="TIGR00196">
    <property type="entry name" value="yjeF_cterm"/>
    <property type="match status" value="1"/>
</dbReference>
<comment type="function">
    <text evidence="17">Catalyzes the dehydration of the S-form of NAD(P)HX at the expense of ADP, which is converted to AMP. Together with NAD(P)HX epimerase, which catalyzes the epimerization of the S- and R-forms, the enzyme allows the repair of both epimers of NAD(P)HX, a damaged form of NAD(P)H that is a result of enzymatic or heat-dependent hydration.</text>
</comment>
<evidence type="ECO:0000256" key="1">
    <source>
        <dbReference type="ARBA" id="ARBA00000013"/>
    </source>
</evidence>
<dbReference type="GO" id="GO:0052856">
    <property type="term" value="F:NAD(P)HX epimerase activity"/>
    <property type="evidence" value="ECO:0007669"/>
    <property type="project" value="UniProtKB-UniRule"/>
</dbReference>
<accession>A0AAU7XIM2</accession>
<dbReference type="InterPro" id="IPR004443">
    <property type="entry name" value="YjeF_N_dom"/>
</dbReference>
<dbReference type="PANTHER" id="PTHR12592">
    <property type="entry name" value="ATP-DEPENDENT (S)-NAD(P)H-HYDRATE DEHYDRATASE FAMILY MEMBER"/>
    <property type="match status" value="1"/>
</dbReference>
<dbReference type="GO" id="GO:0005524">
    <property type="term" value="F:ATP binding"/>
    <property type="evidence" value="ECO:0007669"/>
    <property type="project" value="UniProtKB-UniRule"/>
</dbReference>
<dbReference type="KEGG" id="mflg:ABS361_06885"/>
<feature type="binding site" evidence="17">
    <location>
        <position position="446"/>
    </location>
    <ligand>
        <name>(6S)-NADPHX</name>
        <dbReference type="ChEBI" id="CHEBI:64076"/>
    </ligand>
</feature>
<comment type="catalytic activity">
    <reaction evidence="1 18 19">
        <text>(6R)-NADHX = (6S)-NADHX</text>
        <dbReference type="Rhea" id="RHEA:32215"/>
        <dbReference type="ChEBI" id="CHEBI:64074"/>
        <dbReference type="ChEBI" id="CHEBI:64075"/>
        <dbReference type="EC" id="5.1.99.6"/>
    </reaction>
</comment>
<dbReference type="EC" id="5.1.99.6" evidence="19"/>
<comment type="cofactor">
    <cofactor evidence="18 19">
        <name>K(+)</name>
        <dbReference type="ChEBI" id="CHEBI:29103"/>
    </cofactor>
    <text evidence="18 19">Binds 1 potassium ion per subunit.</text>
</comment>
<dbReference type="PROSITE" id="PS01050">
    <property type="entry name" value="YJEF_C_2"/>
    <property type="match status" value="1"/>
</dbReference>
<dbReference type="PIRSF" id="PIRSF017184">
    <property type="entry name" value="Nnr"/>
    <property type="match status" value="1"/>
</dbReference>
<evidence type="ECO:0000256" key="18">
    <source>
        <dbReference type="HAMAP-Rule" id="MF_01966"/>
    </source>
</evidence>
<evidence type="ECO:0000256" key="15">
    <source>
        <dbReference type="ARBA" id="ARBA00048238"/>
    </source>
</evidence>
<dbReference type="GO" id="GO:0046496">
    <property type="term" value="P:nicotinamide nucleotide metabolic process"/>
    <property type="evidence" value="ECO:0007669"/>
    <property type="project" value="UniProtKB-UniRule"/>
</dbReference>
<evidence type="ECO:0000259" key="21">
    <source>
        <dbReference type="PROSITE" id="PS51383"/>
    </source>
</evidence>
<dbReference type="InterPro" id="IPR017953">
    <property type="entry name" value="Carbohydrate_kinase_pred_CS"/>
</dbReference>
<keyword evidence="7 17" id="KW-0067">ATP-binding</keyword>
<dbReference type="Pfam" id="PF01256">
    <property type="entry name" value="Carb_kinase"/>
    <property type="match status" value="1"/>
</dbReference>
<evidence type="ECO:0000256" key="12">
    <source>
        <dbReference type="ARBA" id="ARBA00023239"/>
    </source>
</evidence>
<dbReference type="PANTHER" id="PTHR12592:SF0">
    <property type="entry name" value="ATP-DEPENDENT (S)-NAD(P)H-HYDRATE DEHYDRATASE"/>
    <property type="match status" value="1"/>
</dbReference>
<dbReference type="HAMAP" id="MF_01965">
    <property type="entry name" value="NADHX_dehydratase"/>
    <property type="match status" value="1"/>
</dbReference>
<keyword evidence="13" id="KW-0511">Multifunctional enzyme</keyword>
<feature type="binding site" evidence="17">
    <location>
        <begin position="416"/>
        <end position="420"/>
    </location>
    <ligand>
        <name>AMP</name>
        <dbReference type="ChEBI" id="CHEBI:456215"/>
    </ligand>
</feature>
<keyword evidence="10 17" id="KW-0520">NAD</keyword>
<evidence type="ECO:0000256" key="19">
    <source>
        <dbReference type="PIRNR" id="PIRNR017184"/>
    </source>
</evidence>
<dbReference type="PROSITE" id="PS51385">
    <property type="entry name" value="YJEF_N"/>
    <property type="match status" value="1"/>
</dbReference>
<keyword evidence="8 17" id="KW-0521">NADP</keyword>
<reference evidence="23" key="1">
    <citation type="submission" date="2024-06" db="EMBL/GenBank/DDBJ databases">
        <title>Methylostella associata gen. nov., sp. nov., a novel Ancalomicrobiaceae-affiliated facultatively methylotrophic bacteria that feed on methanotrophs of the genus Methylococcus.</title>
        <authorList>
            <person name="Saltykova V."/>
            <person name="Danilova O.V."/>
            <person name="Oshkin I.Y."/>
            <person name="Belova S.E."/>
            <person name="Pimenov N.V."/>
            <person name="Dedysh S.N."/>
        </authorList>
    </citation>
    <scope>NUCLEOTIDE SEQUENCE</scope>
    <source>
        <strain evidence="23">S20</strain>
    </source>
</reference>
<comment type="caution">
    <text evidence="17">Lacks conserved residue(s) required for the propagation of feature annotation.</text>
</comment>
<feature type="binding site" evidence="18">
    <location>
        <position position="57"/>
    </location>
    <ligand>
        <name>K(+)</name>
        <dbReference type="ChEBI" id="CHEBI:29103"/>
    </ligand>
</feature>
<evidence type="ECO:0000256" key="6">
    <source>
        <dbReference type="ARBA" id="ARBA00022741"/>
    </source>
</evidence>
<comment type="subunit">
    <text evidence="17">Homotetramer.</text>
</comment>
<keyword evidence="12 17" id="KW-0456">Lyase</keyword>
<dbReference type="SUPFAM" id="SSF64153">
    <property type="entry name" value="YjeF N-terminal domain-like"/>
    <property type="match status" value="1"/>
</dbReference>
<feature type="binding site" evidence="18">
    <location>
        <begin position="125"/>
        <end position="131"/>
    </location>
    <ligand>
        <name>(6S)-NADPHX</name>
        <dbReference type="ChEBI" id="CHEBI:64076"/>
    </ligand>
</feature>
<dbReference type="GO" id="GO:0052855">
    <property type="term" value="F:ADP-dependent NAD(P)H-hydrate dehydratase activity"/>
    <property type="evidence" value="ECO:0007669"/>
    <property type="project" value="UniProtKB-UniRule"/>
</dbReference>
<gene>
    <name evidence="17" type="primary">nnrD</name>
    <name evidence="18" type="synonym">nnrE</name>
    <name evidence="23" type="ORF">ABS361_06885</name>
</gene>
<evidence type="ECO:0000259" key="22">
    <source>
        <dbReference type="PROSITE" id="PS51385"/>
    </source>
</evidence>
<organism evidence="23">
    <name type="scientific">Methyloraptor flagellatus</name>
    <dbReference type="NCBI Taxonomy" id="3162530"/>
    <lineage>
        <taxon>Bacteria</taxon>
        <taxon>Pseudomonadati</taxon>
        <taxon>Pseudomonadota</taxon>
        <taxon>Alphaproteobacteria</taxon>
        <taxon>Hyphomicrobiales</taxon>
        <taxon>Ancalomicrobiaceae</taxon>
        <taxon>Methyloraptor</taxon>
    </lineage>
</organism>
<dbReference type="SUPFAM" id="SSF53613">
    <property type="entry name" value="Ribokinase-like"/>
    <property type="match status" value="1"/>
</dbReference>
<dbReference type="AlphaFoldDB" id="A0AAU7XIM2"/>
<comment type="similarity">
    <text evidence="4 19">In the C-terminal section; belongs to the NnrD/CARKD family.</text>
</comment>
<dbReference type="RefSeq" id="WP_407051927.1">
    <property type="nucleotide sequence ID" value="NZ_CP158568.1"/>
</dbReference>
<evidence type="ECO:0000256" key="8">
    <source>
        <dbReference type="ARBA" id="ARBA00022857"/>
    </source>
</evidence>
<dbReference type="EMBL" id="CP158568">
    <property type="protein sequence ID" value="XBY46838.1"/>
    <property type="molecule type" value="Genomic_DNA"/>
</dbReference>
<feature type="binding site" evidence="18">
    <location>
        <begin position="56"/>
        <end position="60"/>
    </location>
    <ligand>
        <name>(6S)-NADPHX</name>
        <dbReference type="ChEBI" id="CHEBI:64076"/>
    </ligand>
</feature>
<dbReference type="InterPro" id="IPR030677">
    <property type="entry name" value="Nnr"/>
</dbReference>
<feature type="region of interest" description="Disordered" evidence="20">
    <location>
        <begin position="500"/>
        <end position="539"/>
    </location>
</feature>
<comment type="similarity">
    <text evidence="17">Belongs to the NnrD/CARKD family.</text>
</comment>
<keyword evidence="9 18" id="KW-0630">Potassium</keyword>
<dbReference type="NCBIfam" id="TIGR00197">
    <property type="entry name" value="yjeF_nterm"/>
    <property type="match status" value="1"/>
</dbReference>
<evidence type="ECO:0000256" key="5">
    <source>
        <dbReference type="ARBA" id="ARBA00022723"/>
    </source>
</evidence>
<keyword evidence="5 18" id="KW-0479">Metal-binding</keyword>
<feature type="domain" description="YjeF N-terminal" evidence="22">
    <location>
        <begin position="9"/>
        <end position="211"/>
    </location>
</feature>
<name>A0AAU7XIM2_9HYPH</name>
<sequence>MDLLSPDEMARADRLTIEAGTTGFQLMERAGRAVADAVAFRHPLGTRVLVLCGPGNNGGDGFVAARVLADRGYILRVALHGDRERLKGDAAMAAQRWTGPVETASAATIERLLQGVGTVVVALFGAGLSRPLEGDAAAIVDAVNARGLPVVAVDLPSGIDGATGRIMGTAVRAGTTVTFFRKKPGHLLMPGRVHCGNVVVADIGIEPWVLDEIRPTVFVNRPGLWGAALRAPSVEDHKYTRGHAVVVSGSMIHTGAARLAAHAALRVGAGLVTLASPPDALMVNAHHLTAVMLARMDGAEGLAEILADRRKNAVVIGPACGVGPETRAKVEAILDGGGRAAVLDADALTSFKDDPEALFARIRVHGGPVVLTPHEGEFARLFPDLALQPPAGQPFRSKVERARAAVARSGATVILKGPDTVIAGPDGRAAINDNAPPDLGTAGSGDVLAGLVGGLLARGLPGFEAAAAAVWLHGECGRLAGPGLIAEDLADRLPAALRSLYAAPPPPEDRSRPTAPHVRISAPIDLAEIEDEDDYGGSD</sequence>
<protein>
    <recommendedName>
        <fullName evidence="19">Bifunctional NAD(P)H-hydrate repair enzyme</fullName>
    </recommendedName>
    <alternativeName>
        <fullName evidence="19">Nicotinamide nucleotide repair protein</fullName>
    </alternativeName>
    <domain>
        <recommendedName>
            <fullName evidence="19">ADP-dependent (S)-NAD(P)H-hydrate dehydratase</fullName>
            <ecNumber evidence="19">4.2.1.136</ecNumber>
        </recommendedName>
        <alternativeName>
            <fullName evidence="19">ADP-dependent NAD(P)HX dehydratase</fullName>
        </alternativeName>
    </domain>
    <domain>
        <recommendedName>
            <fullName evidence="19">NAD(P)H-hydrate epimerase</fullName>
            <ecNumber evidence="19">5.1.99.6</ecNumber>
        </recommendedName>
    </domain>
</protein>
<feature type="binding site" evidence="17">
    <location>
        <position position="256"/>
    </location>
    <ligand>
        <name>(6S)-NADPHX</name>
        <dbReference type="ChEBI" id="CHEBI:64076"/>
    </ligand>
</feature>
<feature type="binding site" evidence="17">
    <location>
        <position position="445"/>
    </location>
    <ligand>
        <name>AMP</name>
        <dbReference type="ChEBI" id="CHEBI:456215"/>
    </ligand>
</feature>
<comment type="catalytic activity">
    <reaction evidence="16 17 19">
        <text>(6S)-NADPHX + ADP = AMP + phosphate + NADPH + H(+)</text>
        <dbReference type="Rhea" id="RHEA:32235"/>
        <dbReference type="ChEBI" id="CHEBI:15378"/>
        <dbReference type="ChEBI" id="CHEBI:43474"/>
        <dbReference type="ChEBI" id="CHEBI:57783"/>
        <dbReference type="ChEBI" id="CHEBI:64076"/>
        <dbReference type="ChEBI" id="CHEBI:456215"/>
        <dbReference type="ChEBI" id="CHEBI:456216"/>
        <dbReference type="EC" id="4.2.1.136"/>
    </reaction>
</comment>
<evidence type="ECO:0000313" key="23">
    <source>
        <dbReference type="EMBL" id="XBY46838.1"/>
    </source>
</evidence>
<feature type="compositionally biased region" description="Acidic residues" evidence="20">
    <location>
        <begin position="527"/>
        <end position="539"/>
    </location>
</feature>
<dbReference type="CDD" id="cd01171">
    <property type="entry name" value="YXKO-related"/>
    <property type="match status" value="1"/>
</dbReference>
<dbReference type="PROSITE" id="PS51383">
    <property type="entry name" value="YJEF_C_3"/>
    <property type="match status" value="1"/>
</dbReference>
<feature type="binding site" evidence="17">
    <location>
        <position position="374"/>
    </location>
    <ligand>
        <name>(6S)-NADPHX</name>
        <dbReference type="ChEBI" id="CHEBI:64076"/>
    </ligand>
</feature>
<evidence type="ECO:0000256" key="20">
    <source>
        <dbReference type="SAM" id="MobiDB-lite"/>
    </source>
</evidence>
<dbReference type="InterPro" id="IPR029056">
    <property type="entry name" value="Ribokinase-like"/>
</dbReference>
<dbReference type="Pfam" id="PF03853">
    <property type="entry name" value="YjeF_N"/>
    <property type="match status" value="1"/>
</dbReference>
<comment type="similarity">
    <text evidence="3 19">In the N-terminal section; belongs to the NnrE/AIBP family.</text>
</comment>
<comment type="catalytic activity">
    <reaction evidence="15 17 19">
        <text>(6S)-NADHX + ADP = AMP + phosphate + NADH + H(+)</text>
        <dbReference type="Rhea" id="RHEA:32223"/>
        <dbReference type="ChEBI" id="CHEBI:15378"/>
        <dbReference type="ChEBI" id="CHEBI:43474"/>
        <dbReference type="ChEBI" id="CHEBI:57945"/>
        <dbReference type="ChEBI" id="CHEBI:64074"/>
        <dbReference type="ChEBI" id="CHEBI:456215"/>
        <dbReference type="ChEBI" id="CHEBI:456216"/>
        <dbReference type="EC" id="4.2.1.136"/>
    </reaction>
</comment>
<comment type="function">
    <text evidence="18">Catalyzes the epimerization of the S- and R-forms of NAD(P)HX, a damaged form of NAD(P)H that is a result of enzymatic or heat-dependent hydration. This is a prerequisite for the S-specific NAD(P)H-hydrate dehydratase to allow the repair of both epimers of NAD(P)HX.</text>
</comment>
<evidence type="ECO:0000256" key="14">
    <source>
        <dbReference type="ARBA" id="ARBA00025153"/>
    </source>
</evidence>
<dbReference type="Gene3D" id="3.40.1190.20">
    <property type="match status" value="1"/>
</dbReference>
<evidence type="ECO:0000256" key="7">
    <source>
        <dbReference type="ARBA" id="ARBA00022840"/>
    </source>
</evidence>
<comment type="catalytic activity">
    <reaction evidence="2 18 19">
        <text>(6R)-NADPHX = (6S)-NADPHX</text>
        <dbReference type="Rhea" id="RHEA:32227"/>
        <dbReference type="ChEBI" id="CHEBI:64076"/>
        <dbReference type="ChEBI" id="CHEBI:64077"/>
        <dbReference type="EC" id="5.1.99.6"/>
    </reaction>
</comment>
<dbReference type="Gene3D" id="3.40.50.10260">
    <property type="entry name" value="YjeF N-terminal domain"/>
    <property type="match status" value="1"/>
</dbReference>
<dbReference type="GO" id="GO:0110051">
    <property type="term" value="P:metabolite repair"/>
    <property type="evidence" value="ECO:0007669"/>
    <property type="project" value="TreeGrafter"/>
</dbReference>
<comment type="function">
    <text evidence="14 19">Bifunctional enzyme that catalyzes the epimerization of the S- and R-forms of NAD(P)HX and the dehydration of the S-form of NAD(P)HX at the expense of ADP, which is converted to AMP. This allows the repair of both epimers of NAD(P)HX, a damaged form of NAD(P)H that is a result of enzymatic or heat-dependent hydration.</text>
</comment>
<dbReference type="InterPro" id="IPR036652">
    <property type="entry name" value="YjeF_N_dom_sf"/>
</dbReference>
<feature type="binding site" evidence="18">
    <location>
        <position position="157"/>
    </location>
    <ligand>
        <name>K(+)</name>
        <dbReference type="ChEBI" id="CHEBI:29103"/>
    </ligand>
</feature>